<reference evidence="4" key="1">
    <citation type="submission" date="2022-11" db="UniProtKB">
        <authorList>
            <consortium name="WormBaseParasite"/>
        </authorList>
    </citation>
    <scope>IDENTIFICATION</scope>
</reference>
<evidence type="ECO:0000313" key="3">
    <source>
        <dbReference type="Proteomes" id="UP000887574"/>
    </source>
</evidence>
<evidence type="ECO:0000259" key="2">
    <source>
        <dbReference type="Pfam" id="PF12473"/>
    </source>
</evidence>
<proteinExistence type="predicted"/>
<dbReference type="InterPro" id="IPR022164">
    <property type="entry name" value="Kinesin-like"/>
</dbReference>
<keyword evidence="3" id="KW-1185">Reference proteome</keyword>
<dbReference type="WBParaSite" id="jg7354.1">
    <property type="protein sequence ID" value="jg7354.1"/>
    <property type="gene ID" value="jg7354"/>
</dbReference>
<sequence length="362" mass="40890">MDDRIFFQFEAAWDSSLHNSLLLNKVSNYGEQVYLTLSAYMEIEGIQHSAVFTKDLSLLIYARDSKISAASRFFYLLTMKEPTDSGSPGALRRQRRVLDTSSNYVRGEENLGLWRPRGDSLIFEHQWELEKLAKLQQVERVRLFLRLREKLKSLKTNKSKQVRPSDAIKTPVSPTKPQFPIPTVLKLSDEDKKVAERVLHLMTLKIPVNKEPPTGKKVDSNDSSLSNSVTSPLTENCGRIVKCSPSTDMLCRSKSRSEQDLTSSSLCTNSLIVNDGGMKRSVSGSQLGKIAPPVPEVTEERDRVLRRPKAMLKVPNTFSVCTTIEDSSCKHFLKMIYLTGYMPLTHCWLAKSDVVDNRDLAC</sequence>
<feature type="domain" description="Kinesin-like" evidence="2">
    <location>
        <begin position="2"/>
        <end position="64"/>
    </location>
</feature>
<protein>
    <submittedName>
        <fullName evidence="4">Kinesin-like domain-containing protein</fullName>
    </submittedName>
</protein>
<name>A0A915ENX3_9BILA</name>
<feature type="region of interest" description="Disordered" evidence="1">
    <location>
        <begin position="156"/>
        <end position="175"/>
    </location>
</feature>
<evidence type="ECO:0000256" key="1">
    <source>
        <dbReference type="SAM" id="MobiDB-lite"/>
    </source>
</evidence>
<dbReference type="AlphaFoldDB" id="A0A915ENX3"/>
<feature type="compositionally biased region" description="Low complexity" evidence="1">
    <location>
        <begin position="221"/>
        <end position="230"/>
    </location>
</feature>
<evidence type="ECO:0000313" key="4">
    <source>
        <dbReference type="WBParaSite" id="jg7354.1"/>
    </source>
</evidence>
<organism evidence="3 4">
    <name type="scientific">Ditylenchus dipsaci</name>
    <dbReference type="NCBI Taxonomy" id="166011"/>
    <lineage>
        <taxon>Eukaryota</taxon>
        <taxon>Metazoa</taxon>
        <taxon>Ecdysozoa</taxon>
        <taxon>Nematoda</taxon>
        <taxon>Chromadorea</taxon>
        <taxon>Rhabditida</taxon>
        <taxon>Tylenchina</taxon>
        <taxon>Tylenchomorpha</taxon>
        <taxon>Sphaerularioidea</taxon>
        <taxon>Anguinidae</taxon>
        <taxon>Anguininae</taxon>
        <taxon>Ditylenchus</taxon>
    </lineage>
</organism>
<dbReference type="Proteomes" id="UP000887574">
    <property type="component" value="Unplaced"/>
</dbReference>
<dbReference type="Pfam" id="PF12473">
    <property type="entry name" value="DUF3694"/>
    <property type="match status" value="1"/>
</dbReference>
<feature type="region of interest" description="Disordered" evidence="1">
    <location>
        <begin position="210"/>
        <end position="230"/>
    </location>
</feature>
<accession>A0A915ENX3</accession>